<gene>
    <name evidence="2" type="ORF">SCAR479_09131</name>
</gene>
<feature type="region of interest" description="Disordered" evidence="1">
    <location>
        <begin position="64"/>
        <end position="170"/>
    </location>
</feature>
<proteinExistence type="predicted"/>
<name>A0ABR2XKB7_9PEZI</name>
<feature type="region of interest" description="Disordered" evidence="1">
    <location>
        <begin position="571"/>
        <end position="592"/>
    </location>
</feature>
<dbReference type="Proteomes" id="UP001465668">
    <property type="component" value="Unassembled WGS sequence"/>
</dbReference>
<sequence>MVSQLQQLSRGKIFNGFSLFSRSEQSSDTSNEAIDRLENVPVFPAGSSSAKTKLMAARLEKIQAQQNRTKPEACSGHRPATPLRQLPPESPSSNAATLPRLTPHARGPAGIHMTDAPLLDPSGSMPSLHDTSGTESAYEDVCDDTSGTWDRSESISEDNEDDGDDDSTVPGIWRFEEHWRKLRDQRNALKSTFAKIDKQRSDLQDTRQKKFQAYSELDIAIQKVLHQHPYLRDHLDTVRNQELVSQAQETTLDDLLDDLRQGEIQVELEERRFFTNETISRRSSRVSLRGIEGVRPDNVDPLFEEFKDAVKEFYLAQEWSSELILRKRILDSKYPEQWTLDDREFLDDFDADQQEALSEVDHWERAAIRLEKECRERNLIPPSSSLEEQGYWQNRQNRDEITLGQVLSSQDAPGSLPPSRFPLLRSNSKLSVMNTFSKRDGRQRSRVFSPERNSISASTLAPLQSAEEDFHIEPLLSKVGGVEKRAYINRWLLQRLRQSTLEVNLLLAICLSFHDVRDRTQWQRDVLNCWPRDGAATQEPIANAGANVHRITNLSDTDNPQYSSHSALLEDVQPEKQGRKRTVNITDCASAP</sequence>
<feature type="compositionally biased region" description="Polar residues" evidence="1">
    <location>
        <begin position="583"/>
        <end position="592"/>
    </location>
</feature>
<keyword evidence="3" id="KW-1185">Reference proteome</keyword>
<protein>
    <submittedName>
        <fullName evidence="2">Uncharacterized protein</fullName>
    </submittedName>
</protein>
<evidence type="ECO:0000256" key="1">
    <source>
        <dbReference type="SAM" id="MobiDB-lite"/>
    </source>
</evidence>
<evidence type="ECO:0000313" key="3">
    <source>
        <dbReference type="Proteomes" id="UP001465668"/>
    </source>
</evidence>
<reference evidence="2 3" key="1">
    <citation type="submission" date="2024-02" db="EMBL/GenBank/DDBJ databases">
        <title>First draft genome assembly of two strains of Seiridium cardinale.</title>
        <authorList>
            <person name="Emiliani G."/>
            <person name="Scali E."/>
        </authorList>
    </citation>
    <scope>NUCLEOTIDE SEQUENCE [LARGE SCALE GENOMIC DNA]</scope>
    <source>
        <strain evidence="2 3">BM-138-000479</strain>
    </source>
</reference>
<dbReference type="EMBL" id="JARVKM010000043">
    <property type="protein sequence ID" value="KAK9774267.1"/>
    <property type="molecule type" value="Genomic_DNA"/>
</dbReference>
<organism evidence="2 3">
    <name type="scientific">Seiridium cardinale</name>
    <dbReference type="NCBI Taxonomy" id="138064"/>
    <lineage>
        <taxon>Eukaryota</taxon>
        <taxon>Fungi</taxon>
        <taxon>Dikarya</taxon>
        <taxon>Ascomycota</taxon>
        <taxon>Pezizomycotina</taxon>
        <taxon>Sordariomycetes</taxon>
        <taxon>Xylariomycetidae</taxon>
        <taxon>Amphisphaeriales</taxon>
        <taxon>Sporocadaceae</taxon>
        <taxon>Seiridium</taxon>
    </lineage>
</organism>
<comment type="caution">
    <text evidence="2">The sequence shown here is derived from an EMBL/GenBank/DDBJ whole genome shotgun (WGS) entry which is preliminary data.</text>
</comment>
<evidence type="ECO:0000313" key="2">
    <source>
        <dbReference type="EMBL" id="KAK9774267.1"/>
    </source>
</evidence>
<feature type="compositionally biased region" description="Acidic residues" evidence="1">
    <location>
        <begin position="155"/>
        <end position="167"/>
    </location>
</feature>
<accession>A0ABR2XKB7</accession>